<dbReference type="GO" id="GO:0005886">
    <property type="term" value="C:plasma membrane"/>
    <property type="evidence" value="ECO:0007669"/>
    <property type="project" value="TreeGrafter"/>
</dbReference>
<dbReference type="Gene3D" id="1.20.1250.20">
    <property type="entry name" value="MFS general substrate transporter like domains"/>
    <property type="match status" value="1"/>
</dbReference>
<feature type="transmembrane region" description="Helical" evidence="5">
    <location>
        <begin position="21"/>
        <end position="47"/>
    </location>
</feature>
<dbReference type="PROSITE" id="PS00217">
    <property type="entry name" value="SUGAR_TRANSPORT_2"/>
    <property type="match status" value="1"/>
</dbReference>
<gene>
    <name evidence="7" type="ORF">GJ699_26520</name>
</gene>
<feature type="transmembrane region" description="Helical" evidence="5">
    <location>
        <begin position="149"/>
        <end position="171"/>
    </location>
</feature>
<dbReference type="PANTHER" id="PTHR23508">
    <property type="entry name" value="CARBOXYLIC ACID TRANSPORTER PROTEIN HOMOLOG"/>
    <property type="match status" value="1"/>
</dbReference>
<comment type="caution">
    <text evidence="7">The sequence shown here is derived from an EMBL/GenBank/DDBJ whole genome shotgun (WGS) entry which is preliminary data.</text>
</comment>
<dbReference type="RefSeq" id="WP_154382053.1">
    <property type="nucleotide sequence ID" value="NZ_WKJK01000017.1"/>
</dbReference>
<evidence type="ECO:0000256" key="3">
    <source>
        <dbReference type="ARBA" id="ARBA00022989"/>
    </source>
</evidence>
<dbReference type="InterPro" id="IPR011701">
    <property type="entry name" value="MFS"/>
</dbReference>
<feature type="transmembrane region" description="Helical" evidence="5">
    <location>
        <begin position="348"/>
        <end position="370"/>
    </location>
</feature>
<sequence length="447" mass="46844">MNIGHTLDVRAHINSRKVSGYQWLLLALCFLIVATDGMDVAIMGFLAPAITKEWGISRAAFGVVMSAAPIGLAIGAILVGPMSDRFGRRKLLLTSIAWFGVFTVASAYASDVTSLSFMRFLTGLGLGAAMPNTTTLLSEYVPERSRSTLIAIMFTGFNLGSALVGFGAAAILPEHGWRGVLLAGGAIPLICLPIYLLLIPESVRFLVVRNFPADRIGKTLRRVVGGDVPANAAFTISEPQVTGSQPGKVLLSAAYRGTTLSLWGTYFMGLLVIYLLSGWLPTMIKDAGLPMERAANITALFQLGGTVGALLVGYFMDRVAPNKVISAAYMGGAIFILALASGSVESSLFAAFVLLAGFCMSGAQTGLNAYAPQCYPTAVRATGVSWMQGMGRFGSIFGSFAGGVLLSMGWGFSAVIAILAGPATLAAIFIIINKVNQRAATASAKQA</sequence>
<feature type="transmembrane region" description="Helical" evidence="5">
    <location>
        <begin position="59"/>
        <end position="79"/>
    </location>
</feature>
<evidence type="ECO:0000256" key="2">
    <source>
        <dbReference type="ARBA" id="ARBA00022692"/>
    </source>
</evidence>
<feature type="transmembrane region" description="Helical" evidence="5">
    <location>
        <begin position="390"/>
        <end position="408"/>
    </location>
</feature>
<feature type="transmembrane region" description="Helical" evidence="5">
    <location>
        <begin position="116"/>
        <end position="137"/>
    </location>
</feature>
<keyword evidence="2 5" id="KW-0812">Transmembrane</keyword>
<dbReference type="CDD" id="cd17365">
    <property type="entry name" value="MFS_PcaK_like"/>
    <property type="match status" value="1"/>
</dbReference>
<evidence type="ECO:0000256" key="1">
    <source>
        <dbReference type="ARBA" id="ARBA00004141"/>
    </source>
</evidence>
<feature type="transmembrane region" description="Helical" evidence="5">
    <location>
        <begin position="299"/>
        <end position="317"/>
    </location>
</feature>
<dbReference type="PROSITE" id="PS00216">
    <property type="entry name" value="SUGAR_TRANSPORT_1"/>
    <property type="match status" value="1"/>
</dbReference>
<feature type="transmembrane region" description="Helical" evidence="5">
    <location>
        <begin position="414"/>
        <end position="432"/>
    </location>
</feature>
<keyword evidence="4 5" id="KW-0472">Membrane</keyword>
<evidence type="ECO:0000256" key="4">
    <source>
        <dbReference type="ARBA" id="ARBA00023136"/>
    </source>
</evidence>
<accession>A0A6I2L5W4</accession>
<dbReference type="SUPFAM" id="SSF103473">
    <property type="entry name" value="MFS general substrate transporter"/>
    <property type="match status" value="1"/>
</dbReference>
<feature type="domain" description="Major facilitator superfamily (MFS) profile" evidence="6">
    <location>
        <begin position="25"/>
        <end position="438"/>
    </location>
</feature>
<dbReference type="EMBL" id="WKJK01000017">
    <property type="protein sequence ID" value="MRW93551.1"/>
    <property type="molecule type" value="Genomic_DNA"/>
</dbReference>
<feature type="transmembrane region" description="Helical" evidence="5">
    <location>
        <begin position="91"/>
        <end position="110"/>
    </location>
</feature>
<reference evidence="7 8" key="1">
    <citation type="submission" date="2019-11" db="EMBL/GenBank/DDBJ databases">
        <title>Novel species isolated from a subtropical stream in China.</title>
        <authorList>
            <person name="Lu H."/>
        </authorList>
    </citation>
    <scope>NUCLEOTIDE SEQUENCE [LARGE SCALE GENOMIC DNA]</scope>
    <source>
        <strain evidence="7 8">FT80W</strain>
    </source>
</reference>
<dbReference type="InterPro" id="IPR036259">
    <property type="entry name" value="MFS_trans_sf"/>
</dbReference>
<name>A0A6I2L5W4_9BURK</name>
<dbReference type="PROSITE" id="PS50850">
    <property type="entry name" value="MFS"/>
    <property type="match status" value="1"/>
</dbReference>
<evidence type="ECO:0000313" key="7">
    <source>
        <dbReference type="EMBL" id="MRW93551.1"/>
    </source>
</evidence>
<evidence type="ECO:0000313" key="8">
    <source>
        <dbReference type="Proteomes" id="UP000433309"/>
    </source>
</evidence>
<dbReference type="Pfam" id="PF07690">
    <property type="entry name" value="MFS_1"/>
    <property type="match status" value="1"/>
</dbReference>
<dbReference type="InterPro" id="IPR020846">
    <property type="entry name" value="MFS_dom"/>
</dbReference>
<dbReference type="PANTHER" id="PTHR23508:SF10">
    <property type="entry name" value="CARBOXYLIC ACID TRANSPORTER PROTEIN HOMOLOG"/>
    <property type="match status" value="1"/>
</dbReference>
<feature type="transmembrane region" description="Helical" evidence="5">
    <location>
        <begin position="324"/>
        <end position="342"/>
    </location>
</feature>
<feature type="transmembrane region" description="Helical" evidence="5">
    <location>
        <begin position="177"/>
        <end position="199"/>
    </location>
</feature>
<keyword evidence="3 5" id="KW-1133">Transmembrane helix</keyword>
<feature type="transmembrane region" description="Helical" evidence="5">
    <location>
        <begin position="260"/>
        <end position="279"/>
    </location>
</feature>
<keyword evidence="8" id="KW-1185">Reference proteome</keyword>
<organism evidence="7 8">
    <name type="scientific">Duganella guangzhouensis</name>
    <dbReference type="NCBI Taxonomy" id="2666084"/>
    <lineage>
        <taxon>Bacteria</taxon>
        <taxon>Pseudomonadati</taxon>
        <taxon>Pseudomonadota</taxon>
        <taxon>Betaproteobacteria</taxon>
        <taxon>Burkholderiales</taxon>
        <taxon>Oxalobacteraceae</taxon>
        <taxon>Telluria group</taxon>
        <taxon>Duganella</taxon>
    </lineage>
</organism>
<evidence type="ECO:0000259" key="6">
    <source>
        <dbReference type="PROSITE" id="PS50850"/>
    </source>
</evidence>
<proteinExistence type="predicted"/>
<dbReference type="InterPro" id="IPR005829">
    <property type="entry name" value="Sugar_transporter_CS"/>
</dbReference>
<dbReference type="GO" id="GO:0046943">
    <property type="term" value="F:carboxylic acid transmembrane transporter activity"/>
    <property type="evidence" value="ECO:0007669"/>
    <property type="project" value="TreeGrafter"/>
</dbReference>
<protein>
    <submittedName>
        <fullName evidence="7">MFS transporter</fullName>
    </submittedName>
</protein>
<dbReference type="Proteomes" id="UP000433309">
    <property type="component" value="Unassembled WGS sequence"/>
</dbReference>
<evidence type="ECO:0000256" key="5">
    <source>
        <dbReference type="SAM" id="Phobius"/>
    </source>
</evidence>
<comment type="subcellular location">
    <subcellularLocation>
        <location evidence="1">Membrane</location>
        <topology evidence="1">Multi-pass membrane protein</topology>
    </subcellularLocation>
</comment>
<dbReference type="AlphaFoldDB" id="A0A6I2L5W4"/>